<reference evidence="4" key="1">
    <citation type="submission" date="2016-10" db="EMBL/GenBank/DDBJ databases">
        <authorList>
            <person name="Varghese N."/>
            <person name="Submissions S."/>
        </authorList>
    </citation>
    <scope>NUCLEOTIDE SEQUENCE [LARGE SCALE GENOMIC DNA]</scope>
    <source>
        <strain evidence="4">DSM 15282</strain>
    </source>
</reference>
<dbReference type="CDD" id="cd07814">
    <property type="entry name" value="SRPBCC_CalC_Aha1-like"/>
    <property type="match status" value="1"/>
</dbReference>
<dbReference type="InterPro" id="IPR013538">
    <property type="entry name" value="ASHA1/2-like_C"/>
</dbReference>
<sequence length="168" mass="19536">MEKSIDWTTFTRRIHIQKPAQMVFDAWTQKRLLETWFLELAEFKDSNEVGRKPIETVQQGDTFSWKWNNWPHREEGEVLKVKNKELISFTFGPGGIVDVHLKESKWGTEVTLIQKQIPTDDKHKMDLFVGCYGGWTFWLANLKAWMEHGITLHATGLSEGDTTNLVNS</sequence>
<organism evidence="3 4">
    <name type="scientific">Algoriphagus ornithinivorans</name>
    <dbReference type="NCBI Taxonomy" id="226506"/>
    <lineage>
        <taxon>Bacteria</taxon>
        <taxon>Pseudomonadati</taxon>
        <taxon>Bacteroidota</taxon>
        <taxon>Cytophagia</taxon>
        <taxon>Cytophagales</taxon>
        <taxon>Cyclobacteriaceae</taxon>
        <taxon>Algoriphagus</taxon>
    </lineage>
</organism>
<dbReference type="EMBL" id="FOVW01000007">
    <property type="protein sequence ID" value="SFO50463.1"/>
    <property type="molecule type" value="Genomic_DNA"/>
</dbReference>
<dbReference type="STRING" id="226506.SAMN04488519_107200"/>
<protein>
    <submittedName>
        <fullName evidence="3">Uncharacterized conserved protein YndB, AHSA1/START domain</fullName>
    </submittedName>
</protein>
<evidence type="ECO:0000313" key="3">
    <source>
        <dbReference type="EMBL" id="SFO50463.1"/>
    </source>
</evidence>
<dbReference type="Proteomes" id="UP000199564">
    <property type="component" value="Unassembled WGS sequence"/>
</dbReference>
<comment type="similarity">
    <text evidence="1">Belongs to the AHA1 family.</text>
</comment>
<dbReference type="InterPro" id="IPR023393">
    <property type="entry name" value="START-like_dom_sf"/>
</dbReference>
<dbReference type="AlphaFoldDB" id="A0A1I5HQB8"/>
<accession>A0A1I5HQB8</accession>
<dbReference type="SUPFAM" id="SSF55961">
    <property type="entry name" value="Bet v1-like"/>
    <property type="match status" value="1"/>
</dbReference>
<gene>
    <name evidence="3" type="ORF">SAMN04488519_107200</name>
</gene>
<dbReference type="Gene3D" id="3.30.530.20">
    <property type="match status" value="1"/>
</dbReference>
<evidence type="ECO:0000259" key="2">
    <source>
        <dbReference type="Pfam" id="PF08327"/>
    </source>
</evidence>
<proteinExistence type="inferred from homology"/>
<evidence type="ECO:0000256" key="1">
    <source>
        <dbReference type="ARBA" id="ARBA00006817"/>
    </source>
</evidence>
<name>A0A1I5HQB8_9BACT</name>
<keyword evidence="4" id="KW-1185">Reference proteome</keyword>
<feature type="domain" description="Activator of Hsp90 ATPase homologue 1/2-like C-terminal" evidence="2">
    <location>
        <begin position="19"/>
        <end position="146"/>
    </location>
</feature>
<evidence type="ECO:0000313" key="4">
    <source>
        <dbReference type="Proteomes" id="UP000199564"/>
    </source>
</evidence>
<dbReference type="Pfam" id="PF08327">
    <property type="entry name" value="AHSA1"/>
    <property type="match status" value="1"/>
</dbReference>
<dbReference type="RefSeq" id="WP_091654628.1">
    <property type="nucleotide sequence ID" value="NZ_FOVW01000007.1"/>
</dbReference>